<name>A0ABQ8G1B9_9PEZI</name>
<dbReference type="EMBL" id="JAGTJR010000035">
    <property type="protein sequence ID" value="KAH7036369.1"/>
    <property type="molecule type" value="Genomic_DNA"/>
</dbReference>
<dbReference type="InterPro" id="IPR036188">
    <property type="entry name" value="FAD/NAD-bd_sf"/>
</dbReference>
<dbReference type="SUPFAM" id="SSF54373">
    <property type="entry name" value="FAD-linked reductases, C-terminal domain"/>
    <property type="match status" value="1"/>
</dbReference>
<keyword evidence="5" id="KW-0560">Oxidoreductase</keyword>
<proteinExistence type="inferred from homology"/>
<dbReference type="Pfam" id="PF01494">
    <property type="entry name" value="FAD_binding_3"/>
    <property type="match status" value="1"/>
</dbReference>
<organism evidence="9 10">
    <name type="scientific">Macrophomina phaseolina</name>
    <dbReference type="NCBI Taxonomy" id="35725"/>
    <lineage>
        <taxon>Eukaryota</taxon>
        <taxon>Fungi</taxon>
        <taxon>Dikarya</taxon>
        <taxon>Ascomycota</taxon>
        <taxon>Pezizomycotina</taxon>
        <taxon>Dothideomycetes</taxon>
        <taxon>Dothideomycetes incertae sedis</taxon>
        <taxon>Botryosphaeriales</taxon>
        <taxon>Botryosphaeriaceae</taxon>
        <taxon>Macrophomina</taxon>
    </lineage>
</organism>
<dbReference type="PRINTS" id="PR00420">
    <property type="entry name" value="RNGMNOXGNASE"/>
</dbReference>
<evidence type="ECO:0000256" key="3">
    <source>
        <dbReference type="ARBA" id="ARBA00022630"/>
    </source>
</evidence>
<keyword evidence="3" id="KW-0285">Flavoprotein</keyword>
<evidence type="ECO:0000259" key="8">
    <source>
        <dbReference type="Pfam" id="PF01494"/>
    </source>
</evidence>
<reference evidence="9 10" key="1">
    <citation type="journal article" date="2021" name="Nat. Commun.">
        <title>Genetic determinants of endophytism in the Arabidopsis root mycobiome.</title>
        <authorList>
            <person name="Mesny F."/>
            <person name="Miyauchi S."/>
            <person name="Thiergart T."/>
            <person name="Pickel B."/>
            <person name="Atanasova L."/>
            <person name="Karlsson M."/>
            <person name="Huettel B."/>
            <person name="Barry K.W."/>
            <person name="Haridas S."/>
            <person name="Chen C."/>
            <person name="Bauer D."/>
            <person name="Andreopoulos W."/>
            <person name="Pangilinan J."/>
            <person name="LaButti K."/>
            <person name="Riley R."/>
            <person name="Lipzen A."/>
            <person name="Clum A."/>
            <person name="Drula E."/>
            <person name="Henrissat B."/>
            <person name="Kohler A."/>
            <person name="Grigoriev I.V."/>
            <person name="Martin F.M."/>
            <person name="Hacquard S."/>
        </authorList>
    </citation>
    <scope>NUCLEOTIDE SEQUENCE [LARGE SCALE GENOMIC DNA]</scope>
    <source>
        <strain evidence="9 10">MPI-SDFR-AT-0080</strain>
    </source>
</reference>
<evidence type="ECO:0000313" key="10">
    <source>
        <dbReference type="Proteomes" id="UP000774617"/>
    </source>
</evidence>
<dbReference type="GO" id="GO:0004497">
    <property type="term" value="F:monooxygenase activity"/>
    <property type="evidence" value="ECO:0007669"/>
    <property type="project" value="UniProtKB-KW"/>
</dbReference>
<sequence>MAASTAKNDEGRKKPLSIAIAGAGIAGLSTAIALSRLLPAPDVGVDVHLYDKASALREIGASIALGPNGLRSLEKLGVGDALEDEVAFRGPGAWPMIYRHWKTNEVISIDEFKNVPERRHQTARFARAHLHQCLLRHVDPARIHLGKKTVAVEEDDAAGGVVLKFADGTEARADLLVGADGINSGVRKFFVPEQKLGWTTQVAYRAVFDASHVEGIPDLPEDSTHWWGPTGNVFASRLGKGLFTTVGMTHLDPDDPKNKHLVETARWNNAADINEVRELFKDWHPLIRALFAATPPASVRIYPNLAITAPLPAYTFLGGRVVLVGDAAHPHGGAFATGGSLAIDDAFALGLALRTVVERAAGQGEDLRQGEVLSRATAVYEKVRRPHTTRLLEVVHRGVEASKERLRRGRVESDEELRERTGKRTDTSWLHEYDVEAEVGRVLVEEGLVGAWWGVWRQDCEYGSVITSF</sequence>
<dbReference type="InterPro" id="IPR002938">
    <property type="entry name" value="FAD-bd"/>
</dbReference>
<evidence type="ECO:0000256" key="6">
    <source>
        <dbReference type="ARBA" id="ARBA00023033"/>
    </source>
</evidence>
<dbReference type="PANTHER" id="PTHR13789">
    <property type="entry name" value="MONOOXYGENASE"/>
    <property type="match status" value="1"/>
</dbReference>
<protein>
    <submittedName>
        <fullName evidence="9">Monooxygenase</fullName>
    </submittedName>
</protein>
<dbReference type="Proteomes" id="UP000774617">
    <property type="component" value="Unassembled WGS sequence"/>
</dbReference>
<comment type="cofactor">
    <cofactor evidence="1">
        <name>FAD</name>
        <dbReference type="ChEBI" id="CHEBI:57692"/>
    </cofactor>
</comment>
<evidence type="ECO:0000256" key="4">
    <source>
        <dbReference type="ARBA" id="ARBA00022827"/>
    </source>
</evidence>
<comment type="caution">
    <text evidence="9">The sequence shown here is derived from an EMBL/GenBank/DDBJ whole genome shotgun (WGS) entry which is preliminary data.</text>
</comment>
<keyword evidence="10" id="KW-1185">Reference proteome</keyword>
<keyword evidence="7" id="KW-0812">Transmembrane</keyword>
<keyword evidence="7" id="KW-0472">Membrane</keyword>
<keyword evidence="7" id="KW-1133">Transmembrane helix</keyword>
<evidence type="ECO:0000256" key="1">
    <source>
        <dbReference type="ARBA" id="ARBA00001974"/>
    </source>
</evidence>
<keyword evidence="4" id="KW-0274">FAD</keyword>
<evidence type="ECO:0000256" key="2">
    <source>
        <dbReference type="ARBA" id="ARBA00007992"/>
    </source>
</evidence>
<dbReference type="InterPro" id="IPR050493">
    <property type="entry name" value="FAD-dep_Monooxygenase_BioMet"/>
</dbReference>
<accession>A0ABQ8G1B9</accession>
<dbReference type="SUPFAM" id="SSF51905">
    <property type="entry name" value="FAD/NAD(P)-binding domain"/>
    <property type="match status" value="1"/>
</dbReference>
<evidence type="ECO:0000313" key="9">
    <source>
        <dbReference type="EMBL" id="KAH7036369.1"/>
    </source>
</evidence>
<feature type="domain" description="FAD-binding" evidence="8">
    <location>
        <begin position="18"/>
        <end position="363"/>
    </location>
</feature>
<gene>
    <name evidence="9" type="ORF">B0J12DRAFT_264139</name>
</gene>
<dbReference type="PANTHER" id="PTHR13789:SF318">
    <property type="entry name" value="GERANYLGERANYL DIPHOSPHATE REDUCTASE"/>
    <property type="match status" value="1"/>
</dbReference>
<comment type="similarity">
    <text evidence="2">Belongs to the paxM FAD-dependent monooxygenase family.</text>
</comment>
<evidence type="ECO:0000256" key="5">
    <source>
        <dbReference type="ARBA" id="ARBA00023002"/>
    </source>
</evidence>
<dbReference type="Gene3D" id="3.50.50.60">
    <property type="entry name" value="FAD/NAD(P)-binding domain"/>
    <property type="match status" value="1"/>
</dbReference>
<evidence type="ECO:0000256" key="7">
    <source>
        <dbReference type="SAM" id="Phobius"/>
    </source>
</evidence>
<feature type="transmembrane region" description="Helical" evidence="7">
    <location>
        <begin position="16"/>
        <end position="38"/>
    </location>
</feature>
<keyword evidence="6 9" id="KW-0503">Monooxygenase</keyword>